<dbReference type="OrthoDB" id="415825at2759"/>
<evidence type="ECO:0000256" key="1">
    <source>
        <dbReference type="ARBA" id="ARBA00023242"/>
    </source>
</evidence>
<dbReference type="AlphaFoldDB" id="A0A423WXD2"/>
<dbReference type="Proteomes" id="UP000285146">
    <property type="component" value="Unassembled WGS sequence"/>
</dbReference>
<feature type="compositionally biased region" description="Basic and acidic residues" evidence="2">
    <location>
        <begin position="44"/>
        <end position="53"/>
    </location>
</feature>
<feature type="compositionally biased region" description="Polar residues" evidence="2">
    <location>
        <begin position="1"/>
        <end position="11"/>
    </location>
</feature>
<feature type="compositionally biased region" description="Polar residues" evidence="2">
    <location>
        <begin position="18"/>
        <end position="38"/>
    </location>
</feature>
<dbReference type="PANTHER" id="PTHR37540:SF9">
    <property type="entry name" value="ZN(2)-C6 FUNGAL-TYPE DOMAIN-CONTAINING PROTEIN"/>
    <property type="match status" value="1"/>
</dbReference>
<feature type="region of interest" description="Disordered" evidence="2">
    <location>
        <begin position="1"/>
        <end position="53"/>
    </location>
</feature>
<evidence type="ECO:0000313" key="3">
    <source>
        <dbReference type="EMBL" id="ROW08136.1"/>
    </source>
</evidence>
<feature type="compositionally biased region" description="Low complexity" evidence="2">
    <location>
        <begin position="570"/>
        <end position="583"/>
    </location>
</feature>
<feature type="compositionally biased region" description="Polar residues" evidence="2">
    <location>
        <begin position="491"/>
        <end position="500"/>
    </location>
</feature>
<protein>
    <recommendedName>
        <fullName evidence="5">Transcription factor domain-containing protein</fullName>
    </recommendedName>
</protein>
<feature type="compositionally biased region" description="Basic and acidic residues" evidence="2">
    <location>
        <begin position="584"/>
        <end position="597"/>
    </location>
</feature>
<gene>
    <name evidence="3" type="ORF">VPNG_06944</name>
</gene>
<evidence type="ECO:0000313" key="4">
    <source>
        <dbReference type="Proteomes" id="UP000285146"/>
    </source>
</evidence>
<comment type="caution">
    <text evidence="3">The sequence shown here is derived from an EMBL/GenBank/DDBJ whole genome shotgun (WGS) entry which is preliminary data.</text>
</comment>
<keyword evidence="1" id="KW-0539">Nucleus</keyword>
<proteinExistence type="predicted"/>
<keyword evidence="4" id="KW-1185">Reference proteome</keyword>
<dbReference type="EMBL" id="LKEB01000035">
    <property type="protein sequence ID" value="ROW08136.1"/>
    <property type="molecule type" value="Genomic_DNA"/>
</dbReference>
<dbReference type="InterPro" id="IPR021858">
    <property type="entry name" value="Fun_TF"/>
</dbReference>
<accession>A0A423WXD2</accession>
<dbReference type="InParanoid" id="A0A423WXD2"/>
<evidence type="ECO:0000256" key="2">
    <source>
        <dbReference type="SAM" id="MobiDB-lite"/>
    </source>
</evidence>
<dbReference type="PANTHER" id="PTHR37540">
    <property type="entry name" value="TRANSCRIPTION FACTOR (ACR-2), PUTATIVE-RELATED-RELATED"/>
    <property type="match status" value="1"/>
</dbReference>
<dbReference type="STRING" id="1230097.A0A423WXD2"/>
<feature type="region of interest" description="Disordered" evidence="2">
    <location>
        <begin position="483"/>
        <end position="600"/>
    </location>
</feature>
<reference evidence="3 4" key="1">
    <citation type="submission" date="2015-09" db="EMBL/GenBank/DDBJ databases">
        <title>Host preference determinants of Valsa canker pathogens revealed by comparative genomics.</title>
        <authorList>
            <person name="Yin Z."/>
            <person name="Huang L."/>
        </authorList>
    </citation>
    <scope>NUCLEOTIDE SEQUENCE [LARGE SCALE GENOMIC DNA]</scope>
    <source>
        <strain evidence="3 4">SXYLt</strain>
    </source>
</reference>
<dbReference type="Pfam" id="PF11951">
    <property type="entry name" value="Fungal_trans_2"/>
    <property type="match status" value="1"/>
</dbReference>
<feature type="compositionally biased region" description="Low complexity" evidence="2">
    <location>
        <begin position="522"/>
        <end position="531"/>
    </location>
</feature>
<organism evidence="3 4">
    <name type="scientific">Cytospora leucostoma</name>
    <dbReference type="NCBI Taxonomy" id="1230097"/>
    <lineage>
        <taxon>Eukaryota</taxon>
        <taxon>Fungi</taxon>
        <taxon>Dikarya</taxon>
        <taxon>Ascomycota</taxon>
        <taxon>Pezizomycotina</taxon>
        <taxon>Sordariomycetes</taxon>
        <taxon>Sordariomycetidae</taxon>
        <taxon>Diaporthales</taxon>
        <taxon>Cytosporaceae</taxon>
        <taxon>Cytospora</taxon>
    </lineage>
</organism>
<evidence type="ECO:0008006" key="5">
    <source>
        <dbReference type="Google" id="ProtNLM"/>
    </source>
</evidence>
<sequence>MSEFTNFTTGRAQRPERTPTSCIPNSSKTLTWERSATKASHAATAREDTPSRHNEWQEWLNPPTIPSVGVLPAPFEEDEHIVVDGIVRPLLPLIMPSIPQQQTYWELTTPNQGYWPGANYGTHLLTDTTSGSNHSGKGLWAAVAGAGIDPSASPACGPSCTVHTEAVHESLILLQRRNALPAQFIQRWQPGRTDEILSWLVQQQSALTSPPSSVPGIDQAHVPIPPTRLNAELLRVFVNLISRYKASLGGDPDISTNLYMKHYVPFCLHSPLLAQIAIYTSACFLNDASPSIVDNTTAMTRKGAAINMLKTHLRTTGSTTDEAIAGVTQLILNEWHWGDRTELEAHFGGLREMVRSRGGLSNLGLGGLLSKLVIVTDITIALFFEIEPYLQGGPAFEFHEAAAPPPQLPFRTALPTPLVSPFIPFDARLGTVTAEPHEAAARILDDMRFLIGLVLALPEDDPSQKDLQKIRTTSRWIHDRISALPARAPGTQRNHASPVSSGPRRRSWGQQQQHSSPRDPYSPGTGSSSPRGSGGGSSSAHPREYSFPSGAEYLSNEAQHPHPAHPHPTDPAASAAAAAAAAAADHDDHDHDDHDEGNTPDMIYQAVRQSALIYSRAIMHRRPLGDAAVCGEEDFARLWAAVWRVPPRGWRGGAAPGVLAWVVLCCAPASRGTPHERFVKSTLEAGLAQAALGGGSWEAAGRGMAGALRLARWWGLLRALGMVLGGLRAGVPDGVGMVADGKT</sequence>
<name>A0A423WXD2_9PEZI</name>